<dbReference type="Proteomes" id="UP001205560">
    <property type="component" value="Unassembled WGS sequence"/>
</dbReference>
<evidence type="ECO:0000313" key="7">
    <source>
        <dbReference type="Proteomes" id="UP001205560"/>
    </source>
</evidence>
<dbReference type="SMART" id="SM00646">
    <property type="entry name" value="Ami_3"/>
    <property type="match status" value="1"/>
</dbReference>
<gene>
    <name evidence="6" type="ORF">NX782_04605</name>
</gene>
<evidence type="ECO:0000313" key="6">
    <source>
        <dbReference type="EMBL" id="MCS0588478.1"/>
    </source>
</evidence>
<dbReference type="EC" id="3.5.1.28" evidence="2"/>
<evidence type="ECO:0000256" key="1">
    <source>
        <dbReference type="ARBA" id="ARBA00001561"/>
    </source>
</evidence>
<feature type="region of interest" description="Disordered" evidence="4">
    <location>
        <begin position="171"/>
        <end position="238"/>
    </location>
</feature>
<dbReference type="Gene3D" id="2.60.40.3500">
    <property type="match status" value="1"/>
</dbReference>
<dbReference type="Gene3D" id="3.40.630.40">
    <property type="entry name" value="Zn-dependent exopeptidases"/>
    <property type="match status" value="1"/>
</dbReference>
<dbReference type="PANTHER" id="PTHR30404">
    <property type="entry name" value="N-ACETYLMURAMOYL-L-ALANINE AMIDASE"/>
    <property type="match status" value="1"/>
</dbReference>
<keyword evidence="7" id="KW-1185">Reference proteome</keyword>
<dbReference type="RefSeq" id="WP_258844247.1">
    <property type="nucleotide sequence ID" value="NZ_JANUGX010000004.1"/>
</dbReference>
<sequence>MPRTPALPPDSLIPGSPKRRTVLKAGGTLLLSVIAPLTAAAAQIMAVRVWPADEYTRITLENDGDLKATHLMLANPPRLVVDIEGLALNETLKSLVAKVESNDPYIAQVRVAQNRPNVVRLVFDLKEEVKPQVFTLAPVAGYKHRLIFDLYPTRPVDPIAAMIARENWSDAEKNAPAATPAPAPQPGAPTVGQAGPDAIAKLEADAARAGSTPAQPQPTAPQSPPQPPSSAPRSAGGKVTRMVTIALDPGHGGEDPGATGASGVHEKDIVLEIAKRLKGKLEALPNTRVMLTRDADFFVPLGQRVEKARKVQADLFVSIHADAFIQPSARGSSVFVLSEKGASSSAARWLANDQNKADLIGGVNLGTQDKQLASVLFDLSTTAQINDSMKLGKAVLSEIGGINRLHKGSVEQAGFAVLKAPDIPSILVETAFISNPEEEAKLKDDAYQNQLADAITKGIKRYFAYNPPLAKGRTA</sequence>
<dbReference type="Pfam" id="PF01520">
    <property type="entry name" value="Amidase_3"/>
    <property type="match status" value="1"/>
</dbReference>
<dbReference type="InterPro" id="IPR021731">
    <property type="entry name" value="AMIN_dom"/>
</dbReference>
<evidence type="ECO:0000256" key="4">
    <source>
        <dbReference type="SAM" id="MobiDB-lite"/>
    </source>
</evidence>
<evidence type="ECO:0000256" key="2">
    <source>
        <dbReference type="ARBA" id="ARBA00011901"/>
    </source>
</evidence>
<feature type="compositionally biased region" description="Pro residues" evidence="4">
    <location>
        <begin position="215"/>
        <end position="230"/>
    </location>
</feature>
<dbReference type="SUPFAM" id="SSF53187">
    <property type="entry name" value="Zn-dependent exopeptidases"/>
    <property type="match status" value="1"/>
</dbReference>
<dbReference type="InterPro" id="IPR002508">
    <property type="entry name" value="MurNAc-LAA_cat"/>
</dbReference>
<reference evidence="6 7" key="1">
    <citation type="submission" date="2022-08" db="EMBL/GenBank/DDBJ databases">
        <title>Reclassification of Massilia species as members of the genera Telluria, Duganella, Pseudoduganella, Mokoshia gen. nov. and Zemynaea gen. nov. using orthogonal and non-orthogonal genome-based approaches.</title>
        <authorList>
            <person name="Bowman J.P."/>
        </authorList>
    </citation>
    <scope>NUCLEOTIDE SEQUENCE [LARGE SCALE GENOMIC DNA]</scope>
    <source>
        <strain evidence="6 7">LMG 28164</strain>
    </source>
</reference>
<dbReference type="InterPro" id="IPR006311">
    <property type="entry name" value="TAT_signal"/>
</dbReference>
<protein>
    <recommendedName>
        <fullName evidence="2">N-acetylmuramoyl-L-alanine amidase</fullName>
        <ecNumber evidence="2">3.5.1.28</ecNumber>
    </recommendedName>
</protein>
<dbReference type="PROSITE" id="PS51318">
    <property type="entry name" value="TAT"/>
    <property type="match status" value="1"/>
</dbReference>
<dbReference type="GO" id="GO:0008745">
    <property type="term" value="F:N-acetylmuramoyl-L-alanine amidase activity"/>
    <property type="evidence" value="ECO:0007669"/>
    <property type="project" value="UniProtKB-EC"/>
</dbReference>
<name>A0ABT2A2R2_9BURK</name>
<proteinExistence type="predicted"/>
<dbReference type="InterPro" id="IPR050695">
    <property type="entry name" value="N-acetylmuramoyl_amidase_3"/>
</dbReference>
<organism evidence="6 7">
    <name type="scientific">Massilia norwichensis</name>
    <dbReference type="NCBI Taxonomy" id="1442366"/>
    <lineage>
        <taxon>Bacteria</taxon>
        <taxon>Pseudomonadati</taxon>
        <taxon>Pseudomonadota</taxon>
        <taxon>Betaproteobacteria</taxon>
        <taxon>Burkholderiales</taxon>
        <taxon>Oxalobacteraceae</taxon>
        <taxon>Telluria group</taxon>
        <taxon>Massilia</taxon>
    </lineage>
</organism>
<evidence type="ECO:0000259" key="5">
    <source>
        <dbReference type="SMART" id="SM00646"/>
    </source>
</evidence>
<evidence type="ECO:0000256" key="3">
    <source>
        <dbReference type="ARBA" id="ARBA00022801"/>
    </source>
</evidence>
<keyword evidence="3 6" id="KW-0378">Hydrolase</keyword>
<dbReference type="EMBL" id="JANUGX010000004">
    <property type="protein sequence ID" value="MCS0588478.1"/>
    <property type="molecule type" value="Genomic_DNA"/>
</dbReference>
<dbReference type="CDD" id="cd02696">
    <property type="entry name" value="MurNAc-LAA"/>
    <property type="match status" value="1"/>
</dbReference>
<comment type="catalytic activity">
    <reaction evidence="1">
        <text>Hydrolyzes the link between N-acetylmuramoyl residues and L-amino acid residues in certain cell-wall glycopeptides.</text>
        <dbReference type="EC" id="3.5.1.28"/>
    </reaction>
</comment>
<feature type="domain" description="MurNAc-LAA" evidence="5">
    <location>
        <begin position="305"/>
        <end position="460"/>
    </location>
</feature>
<dbReference type="PANTHER" id="PTHR30404:SF0">
    <property type="entry name" value="N-ACETYLMURAMOYL-L-ALANINE AMIDASE AMIC"/>
    <property type="match status" value="1"/>
</dbReference>
<accession>A0ABT2A2R2</accession>
<dbReference type="Pfam" id="PF11741">
    <property type="entry name" value="AMIN"/>
    <property type="match status" value="1"/>
</dbReference>
<comment type="caution">
    <text evidence="6">The sequence shown here is derived from an EMBL/GenBank/DDBJ whole genome shotgun (WGS) entry which is preliminary data.</text>
</comment>